<accession>A0ABR1MFM6</accession>
<gene>
    <name evidence="2" type="ORF">IWX46DRAFT_47012</name>
</gene>
<protein>
    <submittedName>
        <fullName evidence="2">Uncharacterized protein</fullName>
    </submittedName>
</protein>
<dbReference type="EMBL" id="JBBPDW010000011">
    <property type="protein sequence ID" value="KAK7548129.1"/>
    <property type="molecule type" value="Genomic_DNA"/>
</dbReference>
<feature type="signal peptide" evidence="1">
    <location>
        <begin position="1"/>
        <end position="16"/>
    </location>
</feature>
<evidence type="ECO:0000256" key="1">
    <source>
        <dbReference type="SAM" id="SignalP"/>
    </source>
</evidence>
<evidence type="ECO:0000313" key="2">
    <source>
        <dbReference type="EMBL" id="KAK7548129.1"/>
    </source>
</evidence>
<organism evidence="2 3">
    <name type="scientific">Phyllosticta citricarpa</name>
    <dbReference type="NCBI Taxonomy" id="55181"/>
    <lineage>
        <taxon>Eukaryota</taxon>
        <taxon>Fungi</taxon>
        <taxon>Dikarya</taxon>
        <taxon>Ascomycota</taxon>
        <taxon>Pezizomycotina</taxon>
        <taxon>Dothideomycetes</taxon>
        <taxon>Dothideomycetes incertae sedis</taxon>
        <taxon>Botryosphaeriales</taxon>
        <taxon>Phyllostictaceae</taxon>
        <taxon>Phyllosticta</taxon>
    </lineage>
</organism>
<proteinExistence type="predicted"/>
<comment type="caution">
    <text evidence="2">The sequence shown here is derived from an EMBL/GenBank/DDBJ whole genome shotgun (WGS) entry which is preliminary data.</text>
</comment>
<reference evidence="2 3" key="1">
    <citation type="submission" date="2024-04" db="EMBL/GenBank/DDBJ databases">
        <title>Phyllosticta paracitricarpa is synonymous to the EU quarantine fungus P. citricarpa based on phylogenomic analyses.</title>
        <authorList>
            <consortium name="Lawrence Berkeley National Laboratory"/>
            <person name="Van Ingen-Buijs V.A."/>
            <person name="Van Westerhoven A.C."/>
            <person name="Haridas S."/>
            <person name="Skiadas P."/>
            <person name="Martin F."/>
            <person name="Groenewald J.Z."/>
            <person name="Crous P.W."/>
            <person name="Seidl M.F."/>
        </authorList>
    </citation>
    <scope>NUCLEOTIDE SEQUENCE [LARGE SCALE GENOMIC DNA]</scope>
    <source>
        <strain evidence="2 3">CBS 122670</strain>
    </source>
</reference>
<keyword evidence="1" id="KW-0732">Signal</keyword>
<dbReference type="Proteomes" id="UP001365128">
    <property type="component" value="Unassembled WGS sequence"/>
</dbReference>
<feature type="chain" id="PRO_5046812060" evidence="1">
    <location>
        <begin position="17"/>
        <end position="185"/>
    </location>
</feature>
<evidence type="ECO:0000313" key="3">
    <source>
        <dbReference type="Proteomes" id="UP001365128"/>
    </source>
</evidence>
<name>A0ABR1MFM6_9PEZI</name>
<sequence length="185" mass="20536">MSQHIFLSLSLSPAFAMHIRQRPEPCPPNVTSPDAKDPIDYGSALPSKSLVCYINARLTPCSALAIFILSPPLTSQPASRRRTTTGHSQPSLRQLFKPAYQTVITIIIRIDCLQRRPHKNLKKFDNDVDPKYIVDPLVLQRGAAGRLNTSSSTPRPRTHLYTAPLSCSKNCVSVDSSRVASRDMR</sequence>
<keyword evidence="3" id="KW-1185">Reference proteome</keyword>